<proteinExistence type="predicted"/>
<feature type="transmembrane region" description="Helical" evidence="6">
    <location>
        <begin position="141"/>
        <end position="167"/>
    </location>
</feature>
<dbReference type="Pfam" id="PF03631">
    <property type="entry name" value="Virul_fac_BrkB"/>
    <property type="match status" value="1"/>
</dbReference>
<keyword evidence="5 6" id="KW-0472">Membrane</keyword>
<evidence type="ECO:0000256" key="3">
    <source>
        <dbReference type="ARBA" id="ARBA00022692"/>
    </source>
</evidence>
<feature type="transmembrane region" description="Helical" evidence="6">
    <location>
        <begin position="243"/>
        <end position="261"/>
    </location>
</feature>
<evidence type="ECO:0000256" key="5">
    <source>
        <dbReference type="ARBA" id="ARBA00023136"/>
    </source>
</evidence>
<evidence type="ECO:0000256" key="1">
    <source>
        <dbReference type="ARBA" id="ARBA00004651"/>
    </source>
</evidence>
<dbReference type="RefSeq" id="WP_273599518.1">
    <property type="nucleotide sequence ID" value="NZ_JAQQXT010000003.1"/>
</dbReference>
<protein>
    <submittedName>
        <fullName evidence="7">YihY/virulence factor BrkB family protein</fullName>
    </submittedName>
</protein>
<dbReference type="InterPro" id="IPR017039">
    <property type="entry name" value="Virul_fac_BrkB"/>
</dbReference>
<sequence>MRHKLRQIGGLLRAAALNWVRDYAQSMGAALAFYTIFSIAPLLLIVISLAGLVFGEEAARGEIYDQLQALLGSPGAIAVQDLIESAGRPSESLMTAGFGLLFLFIGATSVFTELQDALNRIWRAPQKEKVSGLWALLRARLLSFGMILGIGFLLIVSLAFSAGLAALSRWWDPSSVGWLTLARVSELTLGLGASTLIFALIYKSMPRAQVQWADVWVGALVTSLLFAAGKSLIGSYIGHSGVSTAFGAAASLIVVLLYVYYSAQIFLFGAEFTWVYAHRFGSRRGHVLTPDGSVESP</sequence>
<evidence type="ECO:0000313" key="7">
    <source>
        <dbReference type="EMBL" id="MDC8771190.1"/>
    </source>
</evidence>
<feature type="transmembrane region" description="Helical" evidence="6">
    <location>
        <begin position="31"/>
        <end position="54"/>
    </location>
</feature>
<comment type="subcellular location">
    <subcellularLocation>
        <location evidence="1">Cell membrane</location>
        <topology evidence="1">Multi-pass membrane protein</topology>
    </subcellularLocation>
</comment>
<evidence type="ECO:0000313" key="8">
    <source>
        <dbReference type="Proteomes" id="UP001221189"/>
    </source>
</evidence>
<evidence type="ECO:0000256" key="6">
    <source>
        <dbReference type="SAM" id="Phobius"/>
    </source>
</evidence>
<accession>A0ABT5KBL2</accession>
<organism evidence="7 8">
    <name type="scientific">Roseateles albus</name>
    <dbReference type="NCBI Taxonomy" id="2987525"/>
    <lineage>
        <taxon>Bacteria</taxon>
        <taxon>Pseudomonadati</taxon>
        <taxon>Pseudomonadota</taxon>
        <taxon>Betaproteobacteria</taxon>
        <taxon>Burkholderiales</taxon>
        <taxon>Sphaerotilaceae</taxon>
        <taxon>Roseateles</taxon>
    </lineage>
</organism>
<name>A0ABT5KBL2_9BURK</name>
<evidence type="ECO:0000256" key="4">
    <source>
        <dbReference type="ARBA" id="ARBA00022989"/>
    </source>
</evidence>
<dbReference type="PANTHER" id="PTHR30213">
    <property type="entry name" value="INNER MEMBRANE PROTEIN YHJD"/>
    <property type="match status" value="1"/>
</dbReference>
<dbReference type="PIRSF" id="PIRSF035875">
    <property type="entry name" value="RNase_BN"/>
    <property type="match status" value="1"/>
</dbReference>
<keyword evidence="2" id="KW-1003">Cell membrane</keyword>
<feature type="transmembrane region" description="Helical" evidence="6">
    <location>
        <begin position="93"/>
        <end position="114"/>
    </location>
</feature>
<dbReference type="Proteomes" id="UP001221189">
    <property type="component" value="Unassembled WGS sequence"/>
</dbReference>
<keyword evidence="3 6" id="KW-0812">Transmembrane</keyword>
<feature type="transmembrane region" description="Helical" evidence="6">
    <location>
        <begin position="215"/>
        <end position="237"/>
    </location>
</feature>
<gene>
    <name evidence="7" type="ORF">PRZ03_06375</name>
</gene>
<evidence type="ECO:0000256" key="2">
    <source>
        <dbReference type="ARBA" id="ARBA00022475"/>
    </source>
</evidence>
<keyword evidence="8" id="KW-1185">Reference proteome</keyword>
<comment type="caution">
    <text evidence="7">The sequence shown here is derived from an EMBL/GenBank/DDBJ whole genome shotgun (WGS) entry which is preliminary data.</text>
</comment>
<keyword evidence="4 6" id="KW-1133">Transmembrane helix</keyword>
<dbReference type="EMBL" id="JAQQXT010000003">
    <property type="protein sequence ID" value="MDC8771190.1"/>
    <property type="molecule type" value="Genomic_DNA"/>
</dbReference>
<dbReference type="PANTHER" id="PTHR30213:SF1">
    <property type="entry name" value="INNER MEMBRANE PROTEIN YHJD"/>
    <property type="match status" value="1"/>
</dbReference>
<reference evidence="7 8" key="1">
    <citation type="submission" date="2022-10" db="EMBL/GenBank/DDBJ databases">
        <title>Paucibacter sp. hw1 Genome sequencing.</title>
        <authorList>
            <person name="Park S."/>
        </authorList>
    </citation>
    <scope>NUCLEOTIDE SEQUENCE [LARGE SCALE GENOMIC DNA]</scope>
    <source>
        <strain evidence="8">hw1</strain>
    </source>
</reference>
<feature type="transmembrane region" description="Helical" evidence="6">
    <location>
        <begin position="187"/>
        <end position="203"/>
    </location>
</feature>